<evidence type="ECO:0000256" key="1">
    <source>
        <dbReference type="SAM" id="MobiDB-lite"/>
    </source>
</evidence>
<proteinExistence type="predicted"/>
<organism evidence="3 4">
    <name type="scientific">Microbacterium ginsengisoli</name>
    <dbReference type="NCBI Taxonomy" id="400772"/>
    <lineage>
        <taxon>Bacteria</taxon>
        <taxon>Bacillati</taxon>
        <taxon>Actinomycetota</taxon>
        <taxon>Actinomycetes</taxon>
        <taxon>Micrococcales</taxon>
        <taxon>Microbacteriaceae</taxon>
        <taxon>Microbacterium</taxon>
    </lineage>
</organism>
<name>A0A0F0M2Z0_9MICO</name>
<evidence type="ECO:0000259" key="2">
    <source>
        <dbReference type="Pfam" id="PF05713"/>
    </source>
</evidence>
<reference evidence="3 4" key="1">
    <citation type="submission" date="2015-02" db="EMBL/GenBank/DDBJ databases">
        <title>Draft genome sequences of ten Microbacterium spp. with emphasis on heavy metal contaminated environments.</title>
        <authorList>
            <person name="Corretto E."/>
        </authorList>
    </citation>
    <scope>NUCLEOTIDE SEQUENCE [LARGE SCALE GENOMIC DNA]</scope>
    <source>
        <strain evidence="3 4">DSM 18659</strain>
    </source>
</reference>
<dbReference type="EMBL" id="JYIY01000052">
    <property type="protein sequence ID" value="KJL40891.1"/>
    <property type="molecule type" value="Genomic_DNA"/>
</dbReference>
<dbReference type="Pfam" id="PF05713">
    <property type="entry name" value="MobC"/>
    <property type="match status" value="1"/>
</dbReference>
<dbReference type="PATRIC" id="fig|400772.4.peg.425"/>
<evidence type="ECO:0000313" key="3">
    <source>
        <dbReference type="EMBL" id="KJL40891.1"/>
    </source>
</evidence>
<evidence type="ECO:0000313" key="4">
    <source>
        <dbReference type="Proteomes" id="UP000033451"/>
    </source>
</evidence>
<feature type="region of interest" description="Disordered" evidence="1">
    <location>
        <begin position="1"/>
        <end position="20"/>
    </location>
</feature>
<feature type="domain" description="Bacterial mobilisation" evidence="2">
    <location>
        <begin position="84"/>
        <end position="124"/>
    </location>
</feature>
<dbReference type="AlphaFoldDB" id="A0A0F0M2Z0"/>
<dbReference type="OrthoDB" id="3636113at2"/>
<accession>A0A0F0M2Z0</accession>
<dbReference type="STRING" id="400772.RR49_00394"/>
<comment type="caution">
    <text evidence="3">The sequence shown here is derived from an EMBL/GenBank/DDBJ whole genome shotgun (WGS) entry which is preliminary data.</text>
</comment>
<sequence length="132" mass="14380">MDEQTPKARAFTRRRRANATGGRLHFHKVGVTPEEGGELARIAAAQHVTVPRLMVEAALSSERAETPTERRQAMAEMFTVHRLLAAISNNVNQMAKATNATGELPAELPATLAAVRRVAERLDEAIDRLSAS</sequence>
<protein>
    <submittedName>
        <fullName evidence="3">Bacterial mobilization protein (MobC)</fullName>
    </submittedName>
</protein>
<dbReference type="Proteomes" id="UP000033451">
    <property type="component" value="Unassembled WGS sequence"/>
</dbReference>
<keyword evidence="4" id="KW-1185">Reference proteome</keyword>
<dbReference type="InterPro" id="IPR008687">
    <property type="entry name" value="MobC"/>
</dbReference>
<gene>
    <name evidence="3" type="ORF">RR49_00394</name>
</gene>
<dbReference type="RefSeq" id="WP_045246238.1">
    <property type="nucleotide sequence ID" value="NZ_JYIY01000052.1"/>
</dbReference>